<sequence length="124" mass="13382">MKFILFTFLTALLVVVFNPFLHYWSVMLLIAIFAALVGNRGAGAFFAGGLGMGLAWLGQSLYISTVSGSPLPQKMGELMGFGSDIALFAVTAVLGFFLGAFSALTGSVFRRLLKRKPDNIYKGY</sequence>
<keyword evidence="3" id="KW-1185">Reference proteome</keyword>
<name>A0A1I1A360_9BACT</name>
<feature type="transmembrane region" description="Helical" evidence="1">
    <location>
        <begin position="20"/>
        <end position="37"/>
    </location>
</feature>
<dbReference type="Proteomes" id="UP000198790">
    <property type="component" value="Unassembled WGS sequence"/>
</dbReference>
<evidence type="ECO:0000313" key="2">
    <source>
        <dbReference type="EMBL" id="SFB30980.1"/>
    </source>
</evidence>
<feature type="transmembrane region" description="Helical" evidence="1">
    <location>
        <begin position="44"/>
        <end position="65"/>
    </location>
</feature>
<feature type="transmembrane region" description="Helical" evidence="1">
    <location>
        <begin position="85"/>
        <end position="109"/>
    </location>
</feature>
<evidence type="ECO:0000313" key="3">
    <source>
        <dbReference type="Proteomes" id="UP000198790"/>
    </source>
</evidence>
<keyword evidence="1" id="KW-0812">Transmembrane</keyword>
<evidence type="ECO:0000256" key="1">
    <source>
        <dbReference type="SAM" id="Phobius"/>
    </source>
</evidence>
<accession>A0A1I1A360</accession>
<keyword evidence="1" id="KW-0472">Membrane</keyword>
<dbReference type="STRING" id="237018.SAMN04489723_10759"/>
<protein>
    <submittedName>
        <fullName evidence="2">Uncharacterized protein</fullName>
    </submittedName>
</protein>
<dbReference type="OrthoDB" id="840364at2"/>
<proteinExistence type="predicted"/>
<reference evidence="2 3" key="1">
    <citation type="submission" date="2016-10" db="EMBL/GenBank/DDBJ databases">
        <authorList>
            <person name="de Groot N.N."/>
        </authorList>
    </citation>
    <scope>NUCLEOTIDE SEQUENCE [LARGE SCALE GENOMIC DNA]</scope>
    <source>
        <strain evidence="2 3">DSM 23399</strain>
    </source>
</reference>
<dbReference type="EMBL" id="FOKK01000007">
    <property type="protein sequence ID" value="SFB30980.1"/>
    <property type="molecule type" value="Genomic_DNA"/>
</dbReference>
<keyword evidence="1" id="KW-1133">Transmembrane helix</keyword>
<organism evidence="2 3">
    <name type="scientific">Algoriphagus aquimarinus</name>
    <dbReference type="NCBI Taxonomy" id="237018"/>
    <lineage>
        <taxon>Bacteria</taxon>
        <taxon>Pseudomonadati</taxon>
        <taxon>Bacteroidota</taxon>
        <taxon>Cytophagia</taxon>
        <taxon>Cytophagales</taxon>
        <taxon>Cyclobacteriaceae</taxon>
        <taxon>Algoriphagus</taxon>
    </lineage>
</organism>
<dbReference type="AlphaFoldDB" id="A0A1I1A360"/>
<dbReference type="RefSeq" id="WP_092897215.1">
    <property type="nucleotide sequence ID" value="NZ_FOKK01000007.1"/>
</dbReference>
<gene>
    <name evidence="2" type="ORF">SAMN04489723_10759</name>
</gene>